<comment type="similarity">
    <text evidence="1">Belongs to the LysR transcriptional regulatory family.</text>
</comment>
<dbReference type="Gene3D" id="3.40.190.290">
    <property type="match status" value="1"/>
</dbReference>
<feature type="domain" description="HTH lysR-type" evidence="5">
    <location>
        <begin position="1"/>
        <end position="58"/>
    </location>
</feature>
<dbReference type="PANTHER" id="PTHR30126">
    <property type="entry name" value="HTH-TYPE TRANSCRIPTIONAL REGULATOR"/>
    <property type="match status" value="1"/>
</dbReference>
<evidence type="ECO:0000256" key="4">
    <source>
        <dbReference type="ARBA" id="ARBA00023163"/>
    </source>
</evidence>
<evidence type="ECO:0000256" key="1">
    <source>
        <dbReference type="ARBA" id="ARBA00009437"/>
    </source>
</evidence>
<dbReference type="SUPFAM" id="SSF53850">
    <property type="entry name" value="Periplasmic binding protein-like II"/>
    <property type="match status" value="1"/>
</dbReference>
<dbReference type="Pfam" id="PF00126">
    <property type="entry name" value="HTH_1"/>
    <property type="match status" value="1"/>
</dbReference>
<dbReference type="GO" id="GO:0003700">
    <property type="term" value="F:DNA-binding transcription factor activity"/>
    <property type="evidence" value="ECO:0007669"/>
    <property type="project" value="InterPro"/>
</dbReference>
<protein>
    <submittedName>
        <fullName evidence="6">Transcriptional regulator</fullName>
    </submittedName>
</protein>
<gene>
    <name evidence="6" type="ORF">T458_26975</name>
</gene>
<name>V6M9B2_9BACL</name>
<comment type="caution">
    <text evidence="6">The sequence shown here is derived from an EMBL/GenBank/DDBJ whole genome shotgun (WGS) entry which is preliminary data.</text>
</comment>
<keyword evidence="2" id="KW-0805">Transcription regulation</keyword>
<dbReference type="InterPro" id="IPR036388">
    <property type="entry name" value="WH-like_DNA-bd_sf"/>
</dbReference>
<dbReference type="Proteomes" id="UP000017973">
    <property type="component" value="Unassembled WGS sequence"/>
</dbReference>
<accession>V6M9B2</accession>
<evidence type="ECO:0000256" key="2">
    <source>
        <dbReference type="ARBA" id="ARBA00023015"/>
    </source>
</evidence>
<dbReference type="InterPro" id="IPR005119">
    <property type="entry name" value="LysR_subst-bd"/>
</dbReference>
<dbReference type="AlphaFoldDB" id="V6M9B2"/>
<dbReference type="OrthoDB" id="9785745at2"/>
<dbReference type="Pfam" id="PF03466">
    <property type="entry name" value="LysR_substrate"/>
    <property type="match status" value="1"/>
</dbReference>
<dbReference type="SUPFAM" id="SSF46785">
    <property type="entry name" value="Winged helix' DNA-binding domain"/>
    <property type="match status" value="1"/>
</dbReference>
<dbReference type="eggNOG" id="COG0583">
    <property type="taxonomic scope" value="Bacteria"/>
</dbReference>
<dbReference type="PROSITE" id="PS50931">
    <property type="entry name" value="HTH_LYSR"/>
    <property type="match status" value="1"/>
</dbReference>
<keyword evidence="4" id="KW-0804">Transcription</keyword>
<evidence type="ECO:0000259" key="5">
    <source>
        <dbReference type="PROSITE" id="PS50931"/>
    </source>
</evidence>
<evidence type="ECO:0000313" key="6">
    <source>
        <dbReference type="EMBL" id="EST51938.1"/>
    </source>
</evidence>
<reference evidence="6 7" key="1">
    <citation type="journal article" date="2014" name="Genome Announc.">
        <title>Draft Genome Sequence of Brevibacillus panacihumi Strain W25, a Halotolerant Hydrocarbon-Degrading Bacterium.</title>
        <authorList>
            <person name="Wang X."/>
            <person name="Jin D."/>
            <person name="Zhou L."/>
            <person name="Wu L."/>
            <person name="An W."/>
            <person name="Chen Y."/>
            <person name="Zhao L."/>
        </authorList>
    </citation>
    <scope>NUCLEOTIDE SEQUENCE [LARGE SCALE GENOMIC DNA]</scope>
    <source>
        <strain evidence="6 7">W25</strain>
    </source>
</reference>
<proteinExistence type="inferred from homology"/>
<dbReference type="RefSeq" id="WP_023559120.1">
    <property type="nucleotide sequence ID" value="NZ_KI629786.1"/>
</dbReference>
<dbReference type="STRING" id="1408254.T458_26975"/>
<keyword evidence="7" id="KW-1185">Reference proteome</keyword>
<organism evidence="6 7">
    <name type="scientific">Brevibacillus panacihumi W25</name>
    <dbReference type="NCBI Taxonomy" id="1408254"/>
    <lineage>
        <taxon>Bacteria</taxon>
        <taxon>Bacillati</taxon>
        <taxon>Bacillota</taxon>
        <taxon>Bacilli</taxon>
        <taxon>Bacillales</taxon>
        <taxon>Paenibacillaceae</taxon>
        <taxon>Brevibacillus</taxon>
    </lineage>
</organism>
<evidence type="ECO:0000313" key="7">
    <source>
        <dbReference type="Proteomes" id="UP000017973"/>
    </source>
</evidence>
<dbReference type="InterPro" id="IPR000847">
    <property type="entry name" value="LysR_HTH_N"/>
</dbReference>
<dbReference type="HOGENOM" id="CLU_039613_6_1_9"/>
<evidence type="ECO:0000256" key="3">
    <source>
        <dbReference type="ARBA" id="ARBA00023125"/>
    </source>
</evidence>
<dbReference type="EMBL" id="AYJU01000018">
    <property type="protein sequence ID" value="EST51938.1"/>
    <property type="molecule type" value="Genomic_DNA"/>
</dbReference>
<keyword evidence="3" id="KW-0238">DNA-binding</keyword>
<dbReference type="InterPro" id="IPR036390">
    <property type="entry name" value="WH_DNA-bd_sf"/>
</dbReference>
<dbReference type="PANTHER" id="PTHR30126:SF39">
    <property type="entry name" value="HTH-TYPE TRANSCRIPTIONAL REGULATOR CYSL"/>
    <property type="match status" value="1"/>
</dbReference>
<sequence length="298" mass="33841">MNITKLEIVMLLSKYKKVSSVAEVMRIKQPTVTFHMKSLEEYYGVRLFEQRGGVILLTEAGNALLHYASKITALSKETERMLLEFRDVERGTITIGASYVPGTYLLPQVISQFSREYPGMSVKLMIKPAPVIQQLLLEHQIDLGFISSQPFDEPKLHIHLMGEDELVIVFSAAHRFAAMSSIDALDLAQEPFIFHGTHSTTSQMTTQWAAAHKIKLRTCMELDSLESIKRALMLGNSISFLSRQAVTEEVNNHILACAPLPPPEPERFIYACYHKERWLSKGLQQFLQMARESMGRRD</sequence>
<dbReference type="GO" id="GO:0000976">
    <property type="term" value="F:transcription cis-regulatory region binding"/>
    <property type="evidence" value="ECO:0007669"/>
    <property type="project" value="TreeGrafter"/>
</dbReference>
<dbReference type="PATRIC" id="fig|1408254.3.peg.5234"/>
<dbReference type="Gene3D" id="1.10.10.10">
    <property type="entry name" value="Winged helix-like DNA-binding domain superfamily/Winged helix DNA-binding domain"/>
    <property type="match status" value="1"/>
</dbReference>